<protein>
    <submittedName>
        <fullName evidence="8">Membrane protein</fullName>
    </submittedName>
</protein>
<comment type="subcellular location">
    <subcellularLocation>
        <location evidence="1">Cell membrane</location>
        <topology evidence="1">Multi-pass membrane protein</topology>
    </subcellularLocation>
</comment>
<keyword evidence="5 6" id="KW-0472">Membrane</keyword>
<dbReference type="PANTHER" id="PTHR40077:SF2">
    <property type="entry name" value="MEMBRANE PROTEIN"/>
    <property type="match status" value="1"/>
</dbReference>
<dbReference type="NCBIfam" id="TIGR03954">
    <property type="entry name" value="integ_memb_HG"/>
    <property type="match status" value="1"/>
</dbReference>
<keyword evidence="4 6" id="KW-1133">Transmembrane helix</keyword>
<dbReference type="PANTHER" id="PTHR40077">
    <property type="entry name" value="MEMBRANE PROTEIN-RELATED"/>
    <property type="match status" value="1"/>
</dbReference>
<dbReference type="EMBL" id="JWIO01000024">
    <property type="protein sequence ID" value="KLL10890.1"/>
    <property type="molecule type" value="Genomic_DNA"/>
</dbReference>
<evidence type="ECO:0000256" key="3">
    <source>
        <dbReference type="ARBA" id="ARBA00022692"/>
    </source>
</evidence>
<proteinExistence type="predicted"/>
<evidence type="ECO:0000259" key="7">
    <source>
        <dbReference type="Pfam" id="PF12823"/>
    </source>
</evidence>
<evidence type="ECO:0000313" key="8">
    <source>
        <dbReference type="EMBL" id="KLL10890.1"/>
    </source>
</evidence>
<dbReference type="InterPro" id="IPR023845">
    <property type="entry name" value="DUF3817_TM"/>
</dbReference>
<keyword evidence="9" id="KW-1185">Reference proteome</keyword>
<evidence type="ECO:0000256" key="5">
    <source>
        <dbReference type="ARBA" id="ARBA00023136"/>
    </source>
</evidence>
<evidence type="ECO:0000256" key="4">
    <source>
        <dbReference type="ARBA" id="ARBA00022989"/>
    </source>
</evidence>
<evidence type="ECO:0000313" key="9">
    <source>
        <dbReference type="Proteomes" id="UP000035425"/>
    </source>
</evidence>
<sequence>MLRFRVIAYLVGVGLITLVLVGVPLKYLADAPALAETVSPVHGLLFMIYLALTADLSSRCRLGTVPTLWVMLAGTIPFLSFVAERRVTRTVLERQRSTHGT</sequence>
<feature type="transmembrane region" description="Helical" evidence="6">
    <location>
        <begin position="64"/>
        <end position="83"/>
    </location>
</feature>
<organism evidence="8 9">
    <name type="scientific">Protofrankia coriariae</name>
    <dbReference type="NCBI Taxonomy" id="1562887"/>
    <lineage>
        <taxon>Bacteria</taxon>
        <taxon>Bacillati</taxon>
        <taxon>Actinomycetota</taxon>
        <taxon>Actinomycetes</taxon>
        <taxon>Frankiales</taxon>
        <taxon>Frankiaceae</taxon>
        <taxon>Protofrankia</taxon>
    </lineage>
</organism>
<gene>
    <name evidence="8" type="ORF">FrCorBMG51_15075</name>
</gene>
<name>A0ABR5F2H0_9ACTN</name>
<feature type="transmembrane region" description="Helical" evidence="6">
    <location>
        <begin position="7"/>
        <end position="27"/>
    </location>
</feature>
<evidence type="ECO:0000256" key="1">
    <source>
        <dbReference type="ARBA" id="ARBA00004651"/>
    </source>
</evidence>
<keyword evidence="2" id="KW-1003">Cell membrane</keyword>
<dbReference type="Proteomes" id="UP000035425">
    <property type="component" value="Unassembled WGS sequence"/>
</dbReference>
<evidence type="ECO:0000256" key="2">
    <source>
        <dbReference type="ARBA" id="ARBA00022475"/>
    </source>
</evidence>
<dbReference type="Pfam" id="PF12823">
    <property type="entry name" value="DUF3817"/>
    <property type="match status" value="1"/>
</dbReference>
<evidence type="ECO:0000256" key="6">
    <source>
        <dbReference type="SAM" id="Phobius"/>
    </source>
</evidence>
<accession>A0ABR5F2H0</accession>
<reference evidence="8 9" key="1">
    <citation type="submission" date="2014-12" db="EMBL/GenBank/DDBJ databases">
        <title>Frankia sp. BMG5.1 draft genome.</title>
        <authorList>
            <person name="Gtari M."/>
            <person name="Ghodhbane-Gtari F."/>
            <person name="Nouioui I."/>
            <person name="Ktari A."/>
            <person name="Hezbri K."/>
            <person name="Mimouni W."/>
            <person name="Sbissi I."/>
            <person name="Ayari A."/>
            <person name="Yamanaka T."/>
            <person name="Normand P."/>
            <person name="Tisa L.S."/>
            <person name="Boudabous A."/>
        </authorList>
    </citation>
    <scope>NUCLEOTIDE SEQUENCE [LARGE SCALE GENOMIC DNA]</scope>
    <source>
        <strain evidence="8 9">BMG5.1</strain>
    </source>
</reference>
<keyword evidence="3 6" id="KW-0812">Transmembrane</keyword>
<comment type="caution">
    <text evidence="8">The sequence shown here is derived from an EMBL/GenBank/DDBJ whole genome shotgun (WGS) entry which is preliminary data.</text>
</comment>
<feature type="domain" description="DUF3817" evidence="7">
    <location>
        <begin position="3"/>
        <end position="89"/>
    </location>
</feature>